<feature type="region of interest" description="Disordered" evidence="1">
    <location>
        <begin position="33"/>
        <end position="158"/>
    </location>
</feature>
<evidence type="ECO:0000256" key="1">
    <source>
        <dbReference type="SAM" id="MobiDB-lite"/>
    </source>
</evidence>
<dbReference type="Proteomes" id="UP001221898">
    <property type="component" value="Unassembled WGS sequence"/>
</dbReference>
<keyword evidence="3" id="KW-1185">Reference proteome</keyword>
<feature type="compositionally biased region" description="Basic residues" evidence="1">
    <location>
        <begin position="68"/>
        <end position="78"/>
    </location>
</feature>
<proteinExistence type="predicted"/>
<dbReference type="EMBL" id="JAINUG010000130">
    <property type="protein sequence ID" value="KAJ8394013.1"/>
    <property type="molecule type" value="Genomic_DNA"/>
</dbReference>
<comment type="caution">
    <text evidence="2">The sequence shown here is derived from an EMBL/GenBank/DDBJ whole genome shotgun (WGS) entry which is preliminary data.</text>
</comment>
<organism evidence="2 3">
    <name type="scientific">Aldrovandia affinis</name>
    <dbReference type="NCBI Taxonomy" id="143900"/>
    <lineage>
        <taxon>Eukaryota</taxon>
        <taxon>Metazoa</taxon>
        <taxon>Chordata</taxon>
        <taxon>Craniata</taxon>
        <taxon>Vertebrata</taxon>
        <taxon>Euteleostomi</taxon>
        <taxon>Actinopterygii</taxon>
        <taxon>Neopterygii</taxon>
        <taxon>Teleostei</taxon>
        <taxon>Notacanthiformes</taxon>
        <taxon>Halosauridae</taxon>
        <taxon>Aldrovandia</taxon>
    </lineage>
</organism>
<name>A0AAD7S157_9TELE</name>
<sequence>MGEKTNSRRIFNPLQVWRGVGPRRPGSCACVGSPRRPLSAGLVSAGRPSPAGGERRGSAAGLVDVRRTRAVQHAHRERGAREVIAPTPPGAVDRQIAIGGDGPTNPAAFATSPWEPRSPRAGVSKEHFPRGRSQPRMPSDNVGRSRRTNPRLKARECA</sequence>
<accession>A0AAD7S157</accession>
<evidence type="ECO:0000313" key="2">
    <source>
        <dbReference type="EMBL" id="KAJ8394013.1"/>
    </source>
</evidence>
<evidence type="ECO:0000313" key="3">
    <source>
        <dbReference type="Proteomes" id="UP001221898"/>
    </source>
</evidence>
<reference evidence="2" key="1">
    <citation type="journal article" date="2023" name="Science">
        <title>Genome structures resolve the early diversification of teleost fishes.</title>
        <authorList>
            <person name="Parey E."/>
            <person name="Louis A."/>
            <person name="Montfort J."/>
            <person name="Bouchez O."/>
            <person name="Roques C."/>
            <person name="Iampietro C."/>
            <person name="Lluch J."/>
            <person name="Castinel A."/>
            <person name="Donnadieu C."/>
            <person name="Desvignes T."/>
            <person name="Floi Bucao C."/>
            <person name="Jouanno E."/>
            <person name="Wen M."/>
            <person name="Mejri S."/>
            <person name="Dirks R."/>
            <person name="Jansen H."/>
            <person name="Henkel C."/>
            <person name="Chen W.J."/>
            <person name="Zahm M."/>
            <person name="Cabau C."/>
            <person name="Klopp C."/>
            <person name="Thompson A.W."/>
            <person name="Robinson-Rechavi M."/>
            <person name="Braasch I."/>
            <person name="Lecointre G."/>
            <person name="Bobe J."/>
            <person name="Postlethwait J.H."/>
            <person name="Berthelot C."/>
            <person name="Roest Crollius H."/>
            <person name="Guiguen Y."/>
        </authorList>
    </citation>
    <scope>NUCLEOTIDE SEQUENCE</scope>
    <source>
        <strain evidence="2">NC1722</strain>
    </source>
</reference>
<dbReference type="AlphaFoldDB" id="A0AAD7S157"/>
<protein>
    <submittedName>
        <fullName evidence="2">Uncharacterized protein</fullName>
    </submittedName>
</protein>
<gene>
    <name evidence="2" type="ORF">AAFF_G00053570</name>
</gene>